<dbReference type="PANTHER" id="PTHR28019">
    <property type="entry name" value="CELL MEMBRANE PROTEIN YLR413W-RELATED"/>
    <property type="match status" value="1"/>
</dbReference>
<accession>A0A1G4JIE2</accession>
<dbReference type="OrthoDB" id="4068213at2759"/>
<keyword evidence="2" id="KW-0812">Transmembrane</keyword>
<keyword evidence="4" id="KW-1185">Reference proteome</keyword>
<evidence type="ECO:0000256" key="2">
    <source>
        <dbReference type="SAM" id="Phobius"/>
    </source>
</evidence>
<keyword evidence="2" id="KW-1133">Transmembrane helix</keyword>
<feature type="compositionally biased region" description="Basic and acidic residues" evidence="1">
    <location>
        <begin position="662"/>
        <end position="675"/>
    </location>
</feature>
<dbReference type="Gene3D" id="1.20.140.150">
    <property type="match status" value="1"/>
</dbReference>
<keyword evidence="2" id="KW-0472">Membrane</keyword>
<gene>
    <name evidence="3" type="ORF">LAME_0E07140G</name>
</gene>
<dbReference type="PANTHER" id="PTHR28019:SF2">
    <property type="entry name" value="CELL MEMBRANE PROTEIN YLR413W-RELATED"/>
    <property type="match status" value="1"/>
</dbReference>
<dbReference type="InterPro" id="IPR052413">
    <property type="entry name" value="SUR7_domain"/>
</dbReference>
<sequence>MLTNLNQLPLLAVAALFVFTTFILTIVATAGSTSNYSPINNVYLGEADISRINVTKVIPETASLLSVVVGLFNSTSSNSSESANSAEIFDALRSVSHTSALKPMLELFAESNNVSETVSALGLVAPVLASASASSGSSQLLTLVGQLIQDSKSPSETVEGMGQVLQSSNSTDSTSQRAVFALLSDSNNATASVDSLVVLQNQSSAERAQLTPVLTLFQQSSNATATLGALSTLMTANVSNEMSASLLNALRAGSSNPQAALNQVLNSVPDSVRPAVLAVGTLLNNTRDSTQTLTTLEGLLQANVTTSPNARRSFGALTTLVSNSNNQTLVLTSVATLANSTSSASTAQLLGLQDILDSSTNSTKALSVLQQLQSSNSTSSSQSLTPIFGLIGDSKNSTATIESIMGLTQAFQANSTAFQPLLKILSQTELGSTEITQDTLNNVMPIVLDNLGVDSRYRLAIFTLCSGLSNGNIQQCSSPHAVQSFVLRDILYDQLENSDFQPYMQALDVQKNDMYLEGKLQNKQDSYVPALRAVLAFNLLTIILAFLLLVLIVCIMLSSSMTDKLRFWLVLSARVLAFLVTLFVLLSAAIVAAFVSIIKRDTKADDYNVTFATGSAYAGLIWTSFVLALITFVALFFVRSNRRAGALTSEEVGSADATVSSSEKRNGTVAHHSDEDAVAQVA</sequence>
<evidence type="ECO:0000313" key="4">
    <source>
        <dbReference type="Proteomes" id="UP000191144"/>
    </source>
</evidence>
<evidence type="ECO:0000313" key="3">
    <source>
        <dbReference type="EMBL" id="SCU90120.1"/>
    </source>
</evidence>
<dbReference type="GO" id="GO:0051285">
    <property type="term" value="C:cell cortex of cell tip"/>
    <property type="evidence" value="ECO:0007669"/>
    <property type="project" value="TreeGrafter"/>
</dbReference>
<feature type="transmembrane region" description="Helical" evidence="2">
    <location>
        <begin position="617"/>
        <end position="638"/>
    </location>
</feature>
<proteinExistence type="predicted"/>
<dbReference type="GO" id="GO:0031505">
    <property type="term" value="P:fungal-type cell wall organization"/>
    <property type="evidence" value="ECO:0007669"/>
    <property type="project" value="TreeGrafter"/>
</dbReference>
<dbReference type="Proteomes" id="UP000191144">
    <property type="component" value="Chromosome E"/>
</dbReference>
<protein>
    <submittedName>
        <fullName evidence="3">LAME_0E07140g1_1</fullName>
    </submittedName>
</protein>
<feature type="region of interest" description="Disordered" evidence="1">
    <location>
        <begin position="658"/>
        <end position="682"/>
    </location>
</feature>
<dbReference type="EMBL" id="LT598481">
    <property type="protein sequence ID" value="SCU90120.1"/>
    <property type="molecule type" value="Genomic_DNA"/>
</dbReference>
<evidence type="ECO:0000256" key="1">
    <source>
        <dbReference type="SAM" id="MobiDB-lite"/>
    </source>
</evidence>
<feature type="transmembrane region" description="Helical" evidence="2">
    <location>
        <begin position="567"/>
        <end position="597"/>
    </location>
</feature>
<dbReference type="GO" id="GO:0005886">
    <property type="term" value="C:plasma membrane"/>
    <property type="evidence" value="ECO:0007669"/>
    <property type="project" value="InterPro"/>
</dbReference>
<dbReference type="Pfam" id="PF06687">
    <property type="entry name" value="SUR7"/>
    <property type="match status" value="1"/>
</dbReference>
<feature type="transmembrane region" description="Helical" evidence="2">
    <location>
        <begin position="533"/>
        <end position="555"/>
    </location>
</feature>
<organism evidence="3 4">
    <name type="scientific">Lachancea meyersii CBS 8951</name>
    <dbReference type="NCBI Taxonomy" id="1266667"/>
    <lineage>
        <taxon>Eukaryota</taxon>
        <taxon>Fungi</taxon>
        <taxon>Dikarya</taxon>
        <taxon>Ascomycota</taxon>
        <taxon>Saccharomycotina</taxon>
        <taxon>Saccharomycetes</taxon>
        <taxon>Saccharomycetales</taxon>
        <taxon>Saccharomycetaceae</taxon>
        <taxon>Lachancea</taxon>
    </lineage>
</organism>
<dbReference type="AlphaFoldDB" id="A0A1G4JIE2"/>
<reference evidence="4" key="1">
    <citation type="submission" date="2016-03" db="EMBL/GenBank/DDBJ databases">
        <authorList>
            <person name="Devillers Hugo."/>
        </authorList>
    </citation>
    <scope>NUCLEOTIDE SEQUENCE [LARGE SCALE GENOMIC DNA]</scope>
</reference>
<name>A0A1G4JIE2_9SACH</name>
<dbReference type="InterPro" id="IPR009571">
    <property type="entry name" value="SUR7/Rim9-like_fungi"/>
</dbReference>